<dbReference type="NCBIfam" id="TIGR02779">
    <property type="entry name" value="NHEJ_ligase_lig"/>
    <property type="match status" value="1"/>
</dbReference>
<evidence type="ECO:0000256" key="3">
    <source>
        <dbReference type="ARBA" id="ARBA00022598"/>
    </source>
</evidence>
<dbReference type="InterPro" id="IPR012310">
    <property type="entry name" value="DNA_ligase_ATP-dep_cent"/>
</dbReference>
<dbReference type="InterPro" id="IPR052171">
    <property type="entry name" value="NHEJ_LigD"/>
</dbReference>
<dbReference type="SUPFAM" id="SSF56091">
    <property type="entry name" value="DNA ligase/mRNA capping enzyme, catalytic domain"/>
    <property type="match status" value="1"/>
</dbReference>
<keyword evidence="14" id="KW-0238">DNA-binding</keyword>
<evidence type="ECO:0000256" key="18">
    <source>
        <dbReference type="ARBA" id="ARBA00023268"/>
    </source>
</evidence>
<keyword evidence="11" id="KW-0269">Exonuclease</keyword>
<evidence type="ECO:0000256" key="21">
    <source>
        <dbReference type="SAM" id="MobiDB-lite"/>
    </source>
</evidence>
<feature type="compositionally biased region" description="Basic residues" evidence="21">
    <location>
        <begin position="958"/>
        <end position="968"/>
    </location>
</feature>
<dbReference type="InterPro" id="IPR014145">
    <property type="entry name" value="LigD_pol_dom"/>
</dbReference>
<dbReference type="Pfam" id="PF13298">
    <property type="entry name" value="LigD_N"/>
    <property type="match status" value="1"/>
</dbReference>
<evidence type="ECO:0000256" key="13">
    <source>
        <dbReference type="ARBA" id="ARBA00022932"/>
    </source>
</evidence>
<dbReference type="InterPro" id="IPR014143">
    <property type="entry name" value="NHEJ_ligase_prk"/>
</dbReference>
<dbReference type="NCBIfam" id="TIGR02778">
    <property type="entry name" value="ligD_pol"/>
    <property type="match status" value="1"/>
</dbReference>
<gene>
    <name evidence="23" type="primary">ligD</name>
    <name evidence="23" type="ORF">JDN41_07340</name>
</gene>
<dbReference type="Pfam" id="PF04679">
    <property type="entry name" value="DNA_ligase_A_C"/>
    <property type="match status" value="1"/>
</dbReference>
<keyword evidence="15" id="KW-0233">DNA recombination</keyword>
<feature type="region of interest" description="Disordered" evidence="21">
    <location>
        <begin position="945"/>
        <end position="968"/>
    </location>
</feature>
<evidence type="ECO:0000256" key="7">
    <source>
        <dbReference type="ARBA" id="ARBA00022723"/>
    </source>
</evidence>
<keyword evidence="17" id="KW-0464">Manganese</keyword>
<dbReference type="GO" id="GO:0005524">
    <property type="term" value="F:ATP binding"/>
    <property type="evidence" value="ECO:0007669"/>
    <property type="project" value="UniProtKB-KW"/>
</dbReference>
<dbReference type="InterPro" id="IPR012340">
    <property type="entry name" value="NA-bd_OB-fold"/>
</dbReference>
<evidence type="ECO:0000256" key="11">
    <source>
        <dbReference type="ARBA" id="ARBA00022839"/>
    </source>
</evidence>
<reference evidence="23 24" key="1">
    <citation type="submission" date="2020-12" db="EMBL/GenBank/DDBJ databases">
        <title>Revised draft genomes of Rhodomicrobium vannielii ATCC 17100 and Rhodomicrobium udaipurense JA643.</title>
        <authorList>
            <person name="Conners E.M."/>
            <person name="Davenport E.J."/>
            <person name="Bose A."/>
        </authorList>
    </citation>
    <scope>NUCLEOTIDE SEQUENCE [LARGE SCALE GENOMIC DNA]</scope>
    <source>
        <strain evidence="23 24">JA643</strain>
    </source>
</reference>
<keyword evidence="16" id="KW-0234">DNA repair</keyword>
<evidence type="ECO:0000313" key="23">
    <source>
        <dbReference type="EMBL" id="MBJ7543368.1"/>
    </source>
</evidence>
<organism evidence="23 24">
    <name type="scientific">Rhodomicrobium udaipurense</name>
    <dbReference type="NCBI Taxonomy" id="1202716"/>
    <lineage>
        <taxon>Bacteria</taxon>
        <taxon>Pseudomonadati</taxon>
        <taxon>Pseudomonadota</taxon>
        <taxon>Alphaproteobacteria</taxon>
        <taxon>Hyphomicrobiales</taxon>
        <taxon>Hyphomicrobiaceae</taxon>
        <taxon>Rhodomicrobium</taxon>
    </lineage>
</organism>
<comment type="caution">
    <text evidence="23">The sequence shown here is derived from an EMBL/GenBank/DDBJ whole genome shotgun (WGS) entry which is preliminary data.</text>
</comment>
<feature type="region of interest" description="Disordered" evidence="21">
    <location>
        <begin position="1"/>
        <end position="50"/>
    </location>
</feature>
<feature type="compositionally biased region" description="Basic and acidic residues" evidence="21">
    <location>
        <begin position="260"/>
        <end position="272"/>
    </location>
</feature>
<name>A0A8I1GF21_9HYPH</name>
<feature type="domain" description="ATP-dependent DNA ligase family profile" evidence="22">
    <location>
        <begin position="423"/>
        <end position="548"/>
    </location>
</feature>
<keyword evidence="8" id="KW-0547">Nucleotide-binding</keyword>
<evidence type="ECO:0000256" key="12">
    <source>
        <dbReference type="ARBA" id="ARBA00022840"/>
    </source>
</evidence>
<dbReference type="CDD" id="cd07906">
    <property type="entry name" value="Adenylation_DNA_ligase_LigD_LigC"/>
    <property type="match status" value="1"/>
</dbReference>
<protein>
    <recommendedName>
        <fullName evidence="2">DNA ligase (ATP)</fullName>
        <ecNumber evidence="2">6.5.1.1</ecNumber>
    </recommendedName>
    <alternativeName>
        <fullName evidence="19">NHEJ DNA polymerase</fullName>
    </alternativeName>
</protein>
<keyword evidence="10" id="KW-0378">Hydrolase</keyword>
<keyword evidence="6" id="KW-0540">Nuclease</keyword>
<keyword evidence="4" id="KW-0808">Transferase</keyword>
<keyword evidence="12" id="KW-0067">ATP-binding</keyword>
<keyword evidence="24" id="KW-1185">Reference proteome</keyword>
<dbReference type="InterPro" id="IPR012309">
    <property type="entry name" value="DNA_ligase_ATP-dep_C"/>
</dbReference>
<dbReference type="InterPro" id="IPR014144">
    <property type="entry name" value="LigD_PE_domain"/>
</dbReference>
<evidence type="ECO:0000256" key="1">
    <source>
        <dbReference type="ARBA" id="ARBA00001936"/>
    </source>
</evidence>
<evidence type="ECO:0000256" key="10">
    <source>
        <dbReference type="ARBA" id="ARBA00022801"/>
    </source>
</evidence>
<feature type="compositionally biased region" description="Low complexity" evidence="21">
    <location>
        <begin position="250"/>
        <end position="259"/>
    </location>
</feature>
<sequence>MPKAAASEPAKSKRGAPDVSAKGDLTRYRQKRDFTKTPEPSGTKQGAKAPALRFVIQKHAARRLHYDLRLELDGVYKSWAVTKGPSLDPAEKRLAVHVEDHPLDYGDFEGIIPPGEYGGGTVMIWDRGTWEPEGDPAKGYAKGHLAFTLHGEKLKGRWHLIHIKPRLGEKDQQWLLFKSDDEYARAEADGDILEGAPDSVATGRSIDEIARDGEAVWSGKAGLVKGELSPAEDAEDAEALPKRKRRRTLADATGAAGAIRADRRASDKDRAKAKSRQNASGGAASIAPDANPAAAPPRAKSPARVAVATKAPAGAAKAVAGAVKAPFPGFVAPCLAQLCERAPDGDNWLHEIKFDGYRLMALIESGRVRLMTRSGLDWTERFPAIARAFAAFPAASAIVDGEAVVEDNTGVSSFSALQEALSTRKSAAEIVFFAFDLLYLDGYDLRAASLESRKAALAPLIEATAAPTLRYSDHVIGHGPAMVENACRLGLEGIVSKRLDAPYRSGRHGAWLKTKCTNRQEFVVGGYAPSTAMHGAIGSLALGAFDGGALLHVGRAGTGFTQATAKALFKQLQPLRRATSPFANALSSEEKRGLVYVEPKLVAEVEFRGWTGDRHLRHAAFKGLREDKPATEVLFEMPRQQTGPEAAARDRTAPARARATPGKGGTIDFEGIRLTHPDRILWEGQGLTKLGLADYYAEVANHILPFITGRPLALVRCPSGQGGDCFYQKRSFAGLTDAVEVVPLADKDGDTEALVIHDLRGLINLVQSNVLEIHPWGARIDDLERPDTLIFDLDPGDGVGFEAVMDGAREVRRRLGDLGIESWVKTTGGNGLHVVSPLVPDLGWDEVKTFAQGLAQTMERDAPQRFVSTMAKKAREGKIYVDYLRNGRGSTAIAPYSTRAREGAPVATPLGWDELGPVLTPQRFTVETMGRRLAALKSDPWAGYFDNPQRIESGGGRAARRSRRRPKS</sequence>
<feature type="compositionally biased region" description="Basic and acidic residues" evidence="21">
    <location>
        <begin position="24"/>
        <end position="36"/>
    </location>
</feature>
<dbReference type="Proteomes" id="UP000623250">
    <property type="component" value="Unassembled WGS sequence"/>
</dbReference>
<evidence type="ECO:0000256" key="17">
    <source>
        <dbReference type="ARBA" id="ARBA00023211"/>
    </source>
</evidence>
<dbReference type="NCBIfam" id="NF004628">
    <property type="entry name" value="PRK05972.1"/>
    <property type="match status" value="1"/>
</dbReference>
<dbReference type="PANTHER" id="PTHR42705:SF2">
    <property type="entry name" value="BIFUNCTIONAL NON-HOMOLOGOUS END JOINING PROTEIN LIGD"/>
    <property type="match status" value="1"/>
</dbReference>
<evidence type="ECO:0000313" key="24">
    <source>
        <dbReference type="Proteomes" id="UP000623250"/>
    </source>
</evidence>
<dbReference type="RefSeq" id="WP_037238534.1">
    <property type="nucleotide sequence ID" value="NZ_JAEMUK010000014.1"/>
</dbReference>
<keyword evidence="7" id="KW-0479">Metal-binding</keyword>
<evidence type="ECO:0000256" key="5">
    <source>
        <dbReference type="ARBA" id="ARBA00022695"/>
    </source>
</evidence>
<evidence type="ECO:0000256" key="6">
    <source>
        <dbReference type="ARBA" id="ARBA00022722"/>
    </source>
</evidence>
<dbReference type="GO" id="GO:0004527">
    <property type="term" value="F:exonuclease activity"/>
    <property type="evidence" value="ECO:0007669"/>
    <property type="project" value="UniProtKB-KW"/>
</dbReference>
<dbReference type="CDD" id="cd04862">
    <property type="entry name" value="PaeLigD_Pol_like"/>
    <property type="match status" value="1"/>
</dbReference>
<keyword evidence="3 23" id="KW-0436">Ligase</keyword>
<dbReference type="InterPro" id="IPR033651">
    <property type="entry name" value="PaeLigD_Pol-like"/>
</dbReference>
<dbReference type="PANTHER" id="PTHR42705">
    <property type="entry name" value="BIFUNCTIONAL NON-HOMOLOGOUS END JOINING PROTEIN LIGD"/>
    <property type="match status" value="1"/>
</dbReference>
<dbReference type="Gene3D" id="2.40.50.140">
    <property type="entry name" value="Nucleic acid-binding proteins"/>
    <property type="match status" value="1"/>
</dbReference>
<evidence type="ECO:0000256" key="14">
    <source>
        <dbReference type="ARBA" id="ARBA00023125"/>
    </source>
</evidence>
<dbReference type="GO" id="GO:0006281">
    <property type="term" value="P:DNA repair"/>
    <property type="evidence" value="ECO:0007669"/>
    <property type="project" value="UniProtKB-KW"/>
</dbReference>
<dbReference type="Pfam" id="PF21686">
    <property type="entry name" value="LigD_Prim-Pol"/>
    <property type="match status" value="1"/>
</dbReference>
<evidence type="ECO:0000256" key="16">
    <source>
        <dbReference type="ARBA" id="ARBA00023204"/>
    </source>
</evidence>
<dbReference type="CDD" id="cd07971">
    <property type="entry name" value="OBF_DNA_ligase_LigD"/>
    <property type="match status" value="1"/>
</dbReference>
<dbReference type="EC" id="6.5.1.1" evidence="2"/>
<dbReference type="GO" id="GO:0003677">
    <property type="term" value="F:DNA binding"/>
    <property type="evidence" value="ECO:0007669"/>
    <property type="project" value="UniProtKB-KW"/>
</dbReference>
<dbReference type="Gene3D" id="3.90.920.10">
    <property type="entry name" value="DNA primase, PRIM domain"/>
    <property type="match status" value="1"/>
</dbReference>
<evidence type="ECO:0000256" key="4">
    <source>
        <dbReference type="ARBA" id="ARBA00022679"/>
    </source>
</evidence>
<evidence type="ECO:0000259" key="22">
    <source>
        <dbReference type="PROSITE" id="PS50160"/>
    </source>
</evidence>
<dbReference type="Gene3D" id="3.30.470.30">
    <property type="entry name" value="DNA ligase/mRNA capping enzyme"/>
    <property type="match status" value="1"/>
</dbReference>
<dbReference type="SUPFAM" id="SSF50249">
    <property type="entry name" value="Nucleic acid-binding proteins"/>
    <property type="match status" value="1"/>
</dbReference>
<evidence type="ECO:0000256" key="8">
    <source>
        <dbReference type="ARBA" id="ARBA00022741"/>
    </source>
</evidence>
<evidence type="ECO:0000256" key="20">
    <source>
        <dbReference type="ARBA" id="ARBA00034003"/>
    </source>
</evidence>
<keyword evidence="9" id="KW-0227">DNA damage</keyword>
<proteinExistence type="predicted"/>
<dbReference type="Pfam" id="PF01068">
    <property type="entry name" value="DNA_ligase_A_M"/>
    <property type="match status" value="1"/>
</dbReference>
<feature type="compositionally biased region" description="Low complexity" evidence="21">
    <location>
        <begin position="283"/>
        <end position="301"/>
    </location>
</feature>
<dbReference type="GO" id="GO:0046872">
    <property type="term" value="F:metal ion binding"/>
    <property type="evidence" value="ECO:0007669"/>
    <property type="project" value="UniProtKB-KW"/>
</dbReference>
<keyword evidence="18" id="KW-0511">Multifunctional enzyme</keyword>
<comment type="cofactor">
    <cofactor evidence="1">
        <name>Mn(2+)</name>
        <dbReference type="ChEBI" id="CHEBI:29035"/>
    </cofactor>
</comment>
<dbReference type="InterPro" id="IPR014146">
    <property type="entry name" value="LigD_ligase_dom"/>
</dbReference>
<dbReference type="GO" id="GO:0003887">
    <property type="term" value="F:DNA-directed DNA polymerase activity"/>
    <property type="evidence" value="ECO:0007669"/>
    <property type="project" value="UniProtKB-KW"/>
</dbReference>
<feature type="region of interest" description="Disordered" evidence="21">
    <location>
        <begin position="640"/>
        <end position="662"/>
    </location>
</feature>
<keyword evidence="13" id="KW-0239">DNA-directed DNA polymerase</keyword>
<evidence type="ECO:0000256" key="15">
    <source>
        <dbReference type="ARBA" id="ARBA00023172"/>
    </source>
</evidence>
<dbReference type="AlphaFoldDB" id="A0A8I1GF21"/>
<accession>A0A8I1GF21</accession>
<comment type="catalytic activity">
    <reaction evidence="20">
        <text>ATP + (deoxyribonucleotide)n-3'-hydroxyl + 5'-phospho-(deoxyribonucleotide)m = (deoxyribonucleotide)n+m + AMP + diphosphate.</text>
        <dbReference type="EC" id="6.5.1.1"/>
    </reaction>
</comment>
<evidence type="ECO:0000256" key="2">
    <source>
        <dbReference type="ARBA" id="ARBA00012727"/>
    </source>
</evidence>
<dbReference type="Gene3D" id="3.30.1490.70">
    <property type="match status" value="1"/>
</dbReference>
<dbReference type="GO" id="GO:0003910">
    <property type="term" value="F:DNA ligase (ATP) activity"/>
    <property type="evidence" value="ECO:0007669"/>
    <property type="project" value="UniProtKB-EC"/>
</dbReference>
<dbReference type="EMBL" id="JAEMUK010000014">
    <property type="protein sequence ID" value="MBJ7543368.1"/>
    <property type="molecule type" value="Genomic_DNA"/>
</dbReference>
<dbReference type="NCBIfam" id="TIGR02777">
    <property type="entry name" value="LigD_PE_dom"/>
    <property type="match status" value="1"/>
</dbReference>
<evidence type="ECO:0000256" key="19">
    <source>
        <dbReference type="ARBA" id="ARBA00029943"/>
    </source>
</evidence>
<dbReference type="PROSITE" id="PS50160">
    <property type="entry name" value="DNA_LIGASE_A3"/>
    <property type="match status" value="1"/>
</dbReference>
<dbReference type="GO" id="GO:0006310">
    <property type="term" value="P:DNA recombination"/>
    <property type="evidence" value="ECO:0007669"/>
    <property type="project" value="UniProtKB-KW"/>
</dbReference>
<dbReference type="NCBIfam" id="TIGR02776">
    <property type="entry name" value="NHEJ_ligase_prk"/>
    <property type="match status" value="1"/>
</dbReference>
<evidence type="ECO:0000256" key="9">
    <source>
        <dbReference type="ARBA" id="ARBA00022763"/>
    </source>
</evidence>
<keyword evidence="5" id="KW-0548">Nucleotidyltransferase</keyword>
<feature type="region of interest" description="Disordered" evidence="21">
    <location>
        <begin position="228"/>
        <end position="301"/>
    </location>
</feature>